<keyword evidence="2" id="KW-1185">Reference proteome</keyword>
<gene>
    <name evidence="1" type="ORF">Msi02_26010</name>
</gene>
<dbReference type="RefSeq" id="WP_204048560.1">
    <property type="nucleotide sequence ID" value="NZ_BOOF01000012.1"/>
</dbReference>
<protein>
    <recommendedName>
        <fullName evidence="3">DUF3024 domain-containing protein</fullName>
    </recommendedName>
</protein>
<evidence type="ECO:0000313" key="1">
    <source>
        <dbReference type="EMBL" id="GIH61784.1"/>
    </source>
</evidence>
<name>A0ABQ4GK87_9ACTN</name>
<reference evidence="1 2" key="1">
    <citation type="submission" date="2021-01" db="EMBL/GenBank/DDBJ databases">
        <title>Whole genome shotgun sequence of Microbispora siamensis NBRC 104113.</title>
        <authorList>
            <person name="Komaki H."/>
            <person name="Tamura T."/>
        </authorList>
    </citation>
    <scope>NUCLEOTIDE SEQUENCE [LARGE SCALE GENOMIC DNA]</scope>
    <source>
        <strain evidence="1 2">NBRC 104113</strain>
    </source>
</reference>
<evidence type="ECO:0000313" key="2">
    <source>
        <dbReference type="Proteomes" id="UP000660454"/>
    </source>
</evidence>
<proteinExistence type="predicted"/>
<evidence type="ECO:0008006" key="3">
    <source>
        <dbReference type="Google" id="ProtNLM"/>
    </source>
</evidence>
<organism evidence="1 2">
    <name type="scientific">Microbispora siamensis</name>
    <dbReference type="NCBI Taxonomy" id="564413"/>
    <lineage>
        <taxon>Bacteria</taxon>
        <taxon>Bacillati</taxon>
        <taxon>Actinomycetota</taxon>
        <taxon>Actinomycetes</taxon>
        <taxon>Streptosporangiales</taxon>
        <taxon>Streptosporangiaceae</taxon>
        <taxon>Microbispora</taxon>
    </lineage>
</organism>
<dbReference type="Proteomes" id="UP000660454">
    <property type="component" value="Unassembled WGS sequence"/>
</dbReference>
<dbReference type="EMBL" id="BOOF01000012">
    <property type="protein sequence ID" value="GIH61784.1"/>
    <property type="molecule type" value="Genomic_DNA"/>
</dbReference>
<accession>A0ABQ4GK87</accession>
<comment type="caution">
    <text evidence="1">The sequence shown here is derived from an EMBL/GenBank/DDBJ whole genome shotgun (WGS) entry which is preliminary data.</text>
</comment>
<sequence>MDAELASTALLAVTEDHPRHYRHDRAMRRSTWVTSRASGWWRVEITRKKGERWISVPSLDKQEEPAGLKALKAEISRRWA</sequence>